<keyword evidence="6" id="KW-0808">Transferase</keyword>
<dbReference type="GO" id="GO:0016020">
    <property type="term" value="C:membrane"/>
    <property type="evidence" value="ECO:0007669"/>
    <property type="project" value="UniProtKB-SubCell"/>
</dbReference>
<keyword evidence="16" id="KW-0175">Coiled coil</keyword>
<evidence type="ECO:0000256" key="8">
    <source>
        <dbReference type="ARBA" id="ARBA00022741"/>
    </source>
</evidence>
<evidence type="ECO:0000256" key="2">
    <source>
        <dbReference type="ARBA" id="ARBA00004370"/>
    </source>
</evidence>
<feature type="domain" description="Response regulatory" evidence="19">
    <location>
        <begin position="542"/>
        <end position="658"/>
    </location>
</feature>
<dbReference type="InterPro" id="IPR005467">
    <property type="entry name" value="His_kinase_dom"/>
</dbReference>
<dbReference type="PROSITE" id="PS50885">
    <property type="entry name" value="HAMP"/>
    <property type="match status" value="1"/>
</dbReference>
<keyword evidence="13 17" id="KW-0472">Membrane</keyword>
<dbReference type="InterPro" id="IPR003661">
    <property type="entry name" value="HisK_dim/P_dom"/>
</dbReference>
<evidence type="ECO:0000256" key="5">
    <source>
        <dbReference type="ARBA" id="ARBA00022553"/>
    </source>
</evidence>
<evidence type="ECO:0000256" key="6">
    <source>
        <dbReference type="ARBA" id="ARBA00022679"/>
    </source>
</evidence>
<dbReference type="SUPFAM" id="SSF158472">
    <property type="entry name" value="HAMP domain-like"/>
    <property type="match status" value="1"/>
</dbReference>
<keyword evidence="22" id="KW-1185">Reference proteome</keyword>
<dbReference type="Gene3D" id="6.10.340.10">
    <property type="match status" value="1"/>
</dbReference>
<dbReference type="FunFam" id="3.30.565.10:FF:000010">
    <property type="entry name" value="Sensor histidine kinase RcsC"/>
    <property type="match status" value="1"/>
</dbReference>
<dbReference type="Pfam" id="PF00672">
    <property type="entry name" value="HAMP"/>
    <property type="match status" value="1"/>
</dbReference>
<dbReference type="Pfam" id="PF00512">
    <property type="entry name" value="HisKA"/>
    <property type="match status" value="1"/>
</dbReference>
<dbReference type="PRINTS" id="PR00344">
    <property type="entry name" value="BCTRLSENSOR"/>
</dbReference>
<comment type="caution">
    <text evidence="21">The sequence shown here is derived from an EMBL/GenBank/DDBJ whole genome shotgun (WGS) entry which is preliminary data.</text>
</comment>
<dbReference type="Gene3D" id="3.40.50.2300">
    <property type="match status" value="1"/>
</dbReference>
<dbReference type="SMART" id="SM00388">
    <property type="entry name" value="HisKA"/>
    <property type="match status" value="1"/>
</dbReference>
<dbReference type="GO" id="GO:0000155">
    <property type="term" value="F:phosphorelay sensor kinase activity"/>
    <property type="evidence" value="ECO:0007669"/>
    <property type="project" value="InterPro"/>
</dbReference>
<accession>A0AAW9PZB3</accession>
<dbReference type="InterPro" id="IPR003660">
    <property type="entry name" value="HAMP_dom"/>
</dbReference>
<organism evidence="21 22">
    <name type="scientific">Tumidithrix elongata BACA0141</name>
    <dbReference type="NCBI Taxonomy" id="2716417"/>
    <lineage>
        <taxon>Bacteria</taxon>
        <taxon>Bacillati</taxon>
        <taxon>Cyanobacteriota</taxon>
        <taxon>Cyanophyceae</taxon>
        <taxon>Pseudanabaenales</taxon>
        <taxon>Pseudanabaenaceae</taxon>
        <taxon>Tumidithrix</taxon>
        <taxon>Tumidithrix elongata</taxon>
    </lineage>
</organism>
<dbReference type="FunFam" id="1.10.287.130:FF:000004">
    <property type="entry name" value="Ethylene receptor 1"/>
    <property type="match status" value="1"/>
</dbReference>
<evidence type="ECO:0000256" key="14">
    <source>
        <dbReference type="ARBA" id="ARBA00074306"/>
    </source>
</evidence>
<protein>
    <recommendedName>
        <fullName evidence="14">Circadian input-output histidine kinase CikA</fullName>
        <ecNumber evidence="4">2.7.13.3</ecNumber>
    </recommendedName>
</protein>
<keyword evidence="11 17" id="KW-1133">Transmembrane helix</keyword>
<dbReference type="CDD" id="cd16922">
    <property type="entry name" value="HATPase_EvgS-ArcB-TorS-like"/>
    <property type="match status" value="1"/>
</dbReference>
<dbReference type="EMBL" id="JAZBJZ010000068">
    <property type="protein sequence ID" value="MEE3718211.1"/>
    <property type="molecule type" value="Genomic_DNA"/>
</dbReference>
<dbReference type="InterPro" id="IPR036890">
    <property type="entry name" value="HATPase_C_sf"/>
</dbReference>
<keyword evidence="5 15" id="KW-0597">Phosphoprotein</keyword>
<feature type="modified residue" description="4-aspartylphosphate" evidence="15">
    <location>
        <position position="591"/>
    </location>
</feature>
<keyword evidence="7 17" id="KW-0812">Transmembrane</keyword>
<comment type="subcellular location">
    <subcellularLocation>
        <location evidence="2">Membrane</location>
    </subcellularLocation>
</comment>
<feature type="coiled-coil region" evidence="16">
    <location>
        <begin position="248"/>
        <end position="282"/>
    </location>
</feature>
<evidence type="ECO:0000256" key="17">
    <source>
        <dbReference type="SAM" id="Phobius"/>
    </source>
</evidence>
<dbReference type="RefSeq" id="WP_330484644.1">
    <property type="nucleotide sequence ID" value="NZ_JAZBJZ010000068.1"/>
</dbReference>
<dbReference type="SMART" id="SM00448">
    <property type="entry name" value="REC"/>
    <property type="match status" value="1"/>
</dbReference>
<dbReference type="AlphaFoldDB" id="A0AAW9PZB3"/>
<feature type="transmembrane region" description="Helical" evidence="17">
    <location>
        <begin position="181"/>
        <end position="202"/>
    </location>
</feature>
<evidence type="ECO:0000256" key="13">
    <source>
        <dbReference type="ARBA" id="ARBA00023136"/>
    </source>
</evidence>
<gene>
    <name evidence="21" type="ORF">V2H45_15845</name>
</gene>
<dbReference type="InterPro" id="IPR036097">
    <property type="entry name" value="HisK_dim/P_sf"/>
</dbReference>
<evidence type="ECO:0000259" key="20">
    <source>
        <dbReference type="PROSITE" id="PS50885"/>
    </source>
</evidence>
<dbReference type="Pfam" id="PF02518">
    <property type="entry name" value="HATPase_c"/>
    <property type="match status" value="1"/>
</dbReference>
<evidence type="ECO:0000256" key="9">
    <source>
        <dbReference type="ARBA" id="ARBA00022777"/>
    </source>
</evidence>
<dbReference type="EC" id="2.7.13.3" evidence="4"/>
<evidence type="ECO:0000256" key="1">
    <source>
        <dbReference type="ARBA" id="ARBA00000085"/>
    </source>
</evidence>
<evidence type="ECO:0000256" key="12">
    <source>
        <dbReference type="ARBA" id="ARBA00023012"/>
    </source>
</evidence>
<feature type="domain" description="Histidine kinase" evidence="18">
    <location>
        <begin position="289"/>
        <end position="517"/>
    </location>
</feature>
<dbReference type="PANTHER" id="PTHR43047">
    <property type="entry name" value="TWO-COMPONENT HISTIDINE PROTEIN KINASE"/>
    <property type="match status" value="1"/>
</dbReference>
<dbReference type="Pfam" id="PF00072">
    <property type="entry name" value="Response_reg"/>
    <property type="match status" value="1"/>
</dbReference>
<dbReference type="InterPro" id="IPR004358">
    <property type="entry name" value="Sig_transdc_His_kin-like_C"/>
</dbReference>
<name>A0AAW9PZB3_9CYAN</name>
<proteinExistence type="inferred from homology"/>
<dbReference type="SMART" id="SM00304">
    <property type="entry name" value="HAMP"/>
    <property type="match status" value="1"/>
</dbReference>
<dbReference type="CDD" id="cd00082">
    <property type="entry name" value="HisKA"/>
    <property type="match status" value="1"/>
</dbReference>
<dbReference type="InterPro" id="IPR001789">
    <property type="entry name" value="Sig_transdc_resp-reg_receiver"/>
</dbReference>
<evidence type="ECO:0000256" key="15">
    <source>
        <dbReference type="PROSITE-ProRule" id="PRU00169"/>
    </source>
</evidence>
<keyword evidence="8" id="KW-0547">Nucleotide-binding</keyword>
<comment type="similarity">
    <text evidence="3">In the N-terminal section; belongs to the phytochrome family.</text>
</comment>
<evidence type="ECO:0000259" key="18">
    <source>
        <dbReference type="PROSITE" id="PS50109"/>
    </source>
</evidence>
<sequence length="759" mass="84655">MKRFPYPIRFSIPAILVLCGSLFGIGFFSQETNRNFQKTEENAGHYVRITGSQTAGILDYLYRRADVEQAEIVISQLGGDPNLDLVLLLDDRDRVLMSNRYELRDRTANETVAMTYIQKFVGVRERMAGDVGISQDKQKLIAIYPVLLQALPGEIRPSRVGVLFIMYDLAHAKQEAYNNSLYGSLVFGGALLAFCLGLWYFFHRTLTKRVSRLVSASHSLAAGQLDVRTGLTGSDELALVSDAFDRMAVQLKNSFEGLERRVDERTAELKEAKELADSANNAKSEFLASMSHELRTPLNGILGYSQILLRTSQTEQQQRGLEVIYHCGSHLLTLINDVLDIAKIEARKMELNLNPCHLPSLLQGVVEICKIRAEQKNVELLYKSHQSLPKGIITDEKRLRQVLLNLMGNAIKFTDKGKVTFSVEVNDSHEGSSSNQSESFAKILFQIKDTGVGIKPDELEVIFLPFEQVGSSQHKTEGTGLGLAISQKIVEMMGSSIQVSSEFGSGSVFKFELACSLANDWAKAKTLTNSGKIIGYSGRQQKILVVDDSWENRSVFVSLLEPLGFQLVEATNGAEGLIKAHDENPDLIITDLKMPVMDGWQFLSELRQTDLLQDSVVIVTSASVISHEQKPTLEEGSKDFLLKPINAEELYHAIAKHLEIDWIYEKPDAKSLKVESQVVEAVMAIPPASDLQVLLNYAMQGKIDSVQQELEMLAQKNLSYHSFVAHIKLLVGSFKIGQVRQELQEAIRQSQSLNLDRDD</sequence>
<dbReference type="Gene3D" id="3.30.565.10">
    <property type="entry name" value="Histidine kinase-like ATPase, C-terminal domain"/>
    <property type="match status" value="1"/>
</dbReference>
<evidence type="ECO:0000256" key="11">
    <source>
        <dbReference type="ARBA" id="ARBA00022989"/>
    </source>
</evidence>
<dbReference type="CDD" id="cd00156">
    <property type="entry name" value="REC"/>
    <property type="match status" value="1"/>
</dbReference>
<dbReference type="InterPro" id="IPR003594">
    <property type="entry name" value="HATPase_dom"/>
</dbReference>
<evidence type="ECO:0000256" key="16">
    <source>
        <dbReference type="SAM" id="Coils"/>
    </source>
</evidence>
<evidence type="ECO:0000256" key="4">
    <source>
        <dbReference type="ARBA" id="ARBA00012438"/>
    </source>
</evidence>
<dbReference type="SUPFAM" id="SSF55874">
    <property type="entry name" value="ATPase domain of HSP90 chaperone/DNA topoisomerase II/histidine kinase"/>
    <property type="match status" value="1"/>
</dbReference>
<dbReference type="PROSITE" id="PS50109">
    <property type="entry name" value="HIS_KIN"/>
    <property type="match status" value="1"/>
</dbReference>
<comment type="catalytic activity">
    <reaction evidence="1">
        <text>ATP + protein L-histidine = ADP + protein N-phospho-L-histidine.</text>
        <dbReference type="EC" id="2.7.13.3"/>
    </reaction>
</comment>
<evidence type="ECO:0000313" key="21">
    <source>
        <dbReference type="EMBL" id="MEE3718211.1"/>
    </source>
</evidence>
<evidence type="ECO:0000313" key="22">
    <source>
        <dbReference type="Proteomes" id="UP001333818"/>
    </source>
</evidence>
<dbReference type="InterPro" id="IPR011006">
    <property type="entry name" value="CheY-like_superfamily"/>
</dbReference>
<dbReference type="Gene3D" id="1.10.287.130">
    <property type="match status" value="1"/>
</dbReference>
<reference evidence="21" key="1">
    <citation type="submission" date="2024-01" db="EMBL/GenBank/DDBJ databases">
        <title>Bank of Algae and Cyanobacteria of the Azores (BACA) strain genomes.</title>
        <authorList>
            <person name="Luz R."/>
            <person name="Cordeiro R."/>
            <person name="Fonseca A."/>
            <person name="Goncalves V."/>
        </authorList>
    </citation>
    <scope>NUCLEOTIDE SEQUENCE</scope>
    <source>
        <strain evidence="21">BACA0141</strain>
    </source>
</reference>
<evidence type="ECO:0000256" key="3">
    <source>
        <dbReference type="ARBA" id="ARBA00006402"/>
    </source>
</evidence>
<keyword evidence="10 21" id="KW-0067">ATP-binding</keyword>
<dbReference type="GO" id="GO:0005524">
    <property type="term" value="F:ATP binding"/>
    <property type="evidence" value="ECO:0007669"/>
    <property type="project" value="UniProtKB-KW"/>
</dbReference>
<keyword evidence="12" id="KW-0902">Two-component regulatory system</keyword>
<dbReference type="SUPFAM" id="SSF52172">
    <property type="entry name" value="CheY-like"/>
    <property type="match status" value="1"/>
</dbReference>
<dbReference type="PROSITE" id="PS50110">
    <property type="entry name" value="RESPONSE_REGULATORY"/>
    <property type="match status" value="1"/>
</dbReference>
<evidence type="ECO:0000256" key="10">
    <source>
        <dbReference type="ARBA" id="ARBA00022840"/>
    </source>
</evidence>
<evidence type="ECO:0000259" key="19">
    <source>
        <dbReference type="PROSITE" id="PS50110"/>
    </source>
</evidence>
<keyword evidence="9" id="KW-0418">Kinase</keyword>
<feature type="domain" description="HAMP" evidence="20">
    <location>
        <begin position="204"/>
        <end position="256"/>
    </location>
</feature>
<feature type="transmembrane region" description="Helical" evidence="17">
    <location>
        <begin position="6"/>
        <end position="28"/>
    </location>
</feature>
<evidence type="ECO:0000256" key="7">
    <source>
        <dbReference type="ARBA" id="ARBA00022692"/>
    </source>
</evidence>
<dbReference type="SUPFAM" id="SSF47384">
    <property type="entry name" value="Homodimeric domain of signal transducing histidine kinase"/>
    <property type="match status" value="1"/>
</dbReference>
<dbReference type="Proteomes" id="UP001333818">
    <property type="component" value="Unassembled WGS sequence"/>
</dbReference>
<dbReference type="CDD" id="cd06225">
    <property type="entry name" value="HAMP"/>
    <property type="match status" value="1"/>
</dbReference>
<dbReference type="SMART" id="SM00387">
    <property type="entry name" value="HATPase_c"/>
    <property type="match status" value="1"/>
</dbReference>